<feature type="region of interest" description="Disordered" evidence="1">
    <location>
        <begin position="80"/>
        <end position="128"/>
    </location>
</feature>
<protein>
    <submittedName>
        <fullName evidence="2">Uncharacterized protein</fullName>
    </submittedName>
</protein>
<keyword evidence="3" id="KW-1185">Reference proteome</keyword>
<accession>A0A8T0MAI1</accession>
<feature type="region of interest" description="Disordered" evidence="1">
    <location>
        <begin position="143"/>
        <end position="163"/>
    </location>
</feature>
<dbReference type="EMBL" id="CM029054">
    <property type="protein sequence ID" value="KAG2533901.1"/>
    <property type="molecule type" value="Genomic_DNA"/>
</dbReference>
<evidence type="ECO:0000256" key="1">
    <source>
        <dbReference type="SAM" id="MobiDB-lite"/>
    </source>
</evidence>
<evidence type="ECO:0000313" key="2">
    <source>
        <dbReference type="EMBL" id="KAG2533901.1"/>
    </source>
</evidence>
<dbReference type="AlphaFoldDB" id="A0A8T0MAI1"/>
<proteinExistence type="predicted"/>
<feature type="region of interest" description="Disordered" evidence="1">
    <location>
        <begin position="1"/>
        <end position="26"/>
    </location>
</feature>
<gene>
    <name evidence="2" type="ORF">PVAP13_9NG018054</name>
</gene>
<reference evidence="2" key="1">
    <citation type="submission" date="2020-05" db="EMBL/GenBank/DDBJ databases">
        <title>WGS assembly of Panicum virgatum.</title>
        <authorList>
            <person name="Lovell J.T."/>
            <person name="Jenkins J."/>
            <person name="Shu S."/>
            <person name="Juenger T.E."/>
            <person name="Schmutz J."/>
        </authorList>
    </citation>
    <scope>NUCLEOTIDE SEQUENCE</scope>
    <source>
        <strain evidence="2">AP13</strain>
    </source>
</reference>
<evidence type="ECO:0000313" key="3">
    <source>
        <dbReference type="Proteomes" id="UP000823388"/>
    </source>
</evidence>
<sequence>MDAGKYRHSRRNISLEHRLSPPIKGAGELTASTREAELELGTANAEVCIGTPEVLPPPCCAEPTTFLPPSSARCSALANASWPEPPSRGNAVVRPGNRAPRPATSPCRNNATTRTASPTNSRRTPPHNAAAAPTLVRLGIKAGTLPPSCRPPKSHSLSSTGATLRPHADELRSTVLDPLAAAAQHRLAVLLC</sequence>
<dbReference type="Proteomes" id="UP000823388">
    <property type="component" value="Chromosome 9N"/>
</dbReference>
<feature type="compositionally biased region" description="Polar residues" evidence="1">
    <location>
        <begin position="106"/>
        <end position="123"/>
    </location>
</feature>
<organism evidence="2 3">
    <name type="scientific">Panicum virgatum</name>
    <name type="common">Blackwell switchgrass</name>
    <dbReference type="NCBI Taxonomy" id="38727"/>
    <lineage>
        <taxon>Eukaryota</taxon>
        <taxon>Viridiplantae</taxon>
        <taxon>Streptophyta</taxon>
        <taxon>Embryophyta</taxon>
        <taxon>Tracheophyta</taxon>
        <taxon>Spermatophyta</taxon>
        <taxon>Magnoliopsida</taxon>
        <taxon>Liliopsida</taxon>
        <taxon>Poales</taxon>
        <taxon>Poaceae</taxon>
        <taxon>PACMAD clade</taxon>
        <taxon>Panicoideae</taxon>
        <taxon>Panicodae</taxon>
        <taxon>Paniceae</taxon>
        <taxon>Panicinae</taxon>
        <taxon>Panicum</taxon>
        <taxon>Panicum sect. Hiantes</taxon>
    </lineage>
</organism>
<feature type="compositionally biased region" description="Basic residues" evidence="1">
    <location>
        <begin position="1"/>
        <end position="11"/>
    </location>
</feature>
<name>A0A8T0MAI1_PANVG</name>
<comment type="caution">
    <text evidence="2">The sequence shown here is derived from an EMBL/GenBank/DDBJ whole genome shotgun (WGS) entry which is preliminary data.</text>
</comment>